<comment type="caution">
    <text evidence="3">The sequence shown here is derived from an EMBL/GenBank/DDBJ whole genome shotgun (WGS) entry which is preliminary data.</text>
</comment>
<sequence length="376" mass="40892">MDSDGRQDRRGLKLLTDRSAEPGGFVASAFEPIRLTQARRWAELSVAELADAAGLSAAVVEQYEIGAVQPDPDVPADLARVLKVPVEYFATGRPMCRIDAADVHFDDPGSASASDRAKAVVFAEYIWELAYTLGCRMRFPALDLPALEQGLSPADTARLLRDHWGIAPGPLAHLGATLESRGIVVALAPATSAAMARVGTYATHTWGRSLIVVAARHTQCVYGYRFACARALGHLLLHPCPLPGDRTQALEADRFAAELLVPAEEMDRLCPSPIHFPSPAALARQWGVPTEVIRRIVRDRTPRMRSIEATRTLHHDREPVAEYPGEGPGLLAEAVVRAHNAGFGRTELTDELRWNSWLLAEVLGEAQIGPHLSVVH</sequence>
<dbReference type="Pfam" id="PF06114">
    <property type="entry name" value="Peptidase_M78"/>
    <property type="match status" value="1"/>
</dbReference>
<protein>
    <submittedName>
        <fullName evidence="3">ImmA/IrrE family metallo-endopeptidase</fullName>
    </submittedName>
</protein>
<dbReference type="Gene3D" id="1.10.260.40">
    <property type="entry name" value="lambda repressor-like DNA-binding domains"/>
    <property type="match status" value="1"/>
</dbReference>
<dbReference type="CDD" id="cd00093">
    <property type="entry name" value="HTH_XRE"/>
    <property type="match status" value="1"/>
</dbReference>
<dbReference type="SUPFAM" id="SSF47413">
    <property type="entry name" value="lambda repressor-like DNA-binding domains"/>
    <property type="match status" value="1"/>
</dbReference>
<dbReference type="GO" id="GO:0003677">
    <property type="term" value="F:DNA binding"/>
    <property type="evidence" value="ECO:0007669"/>
    <property type="project" value="InterPro"/>
</dbReference>
<dbReference type="AlphaFoldDB" id="A0A2S6AAU7"/>
<dbReference type="PANTHER" id="PTHR43236">
    <property type="entry name" value="ANTITOXIN HIGA1"/>
    <property type="match status" value="1"/>
</dbReference>
<proteinExistence type="inferred from homology"/>
<accession>A0A2S6AAU7</accession>
<feature type="domain" description="HTH cro/C1-type" evidence="2">
    <location>
        <begin position="44"/>
        <end position="89"/>
    </location>
</feature>
<organism evidence="3 4">
    <name type="scientific">Nocardia nova</name>
    <dbReference type="NCBI Taxonomy" id="37330"/>
    <lineage>
        <taxon>Bacteria</taxon>
        <taxon>Bacillati</taxon>
        <taxon>Actinomycetota</taxon>
        <taxon>Actinomycetes</taxon>
        <taxon>Mycobacteriales</taxon>
        <taxon>Nocardiaceae</taxon>
        <taxon>Nocardia</taxon>
    </lineage>
</organism>
<dbReference type="InterPro" id="IPR052345">
    <property type="entry name" value="Rad_response_metalloprotease"/>
</dbReference>
<evidence type="ECO:0000313" key="3">
    <source>
        <dbReference type="EMBL" id="PPJ30609.1"/>
    </source>
</evidence>
<dbReference type="SMART" id="SM00530">
    <property type="entry name" value="HTH_XRE"/>
    <property type="match status" value="1"/>
</dbReference>
<dbReference type="Pfam" id="PF13560">
    <property type="entry name" value="HTH_31"/>
    <property type="match status" value="1"/>
</dbReference>
<dbReference type="Proteomes" id="UP000238356">
    <property type="component" value="Unassembled WGS sequence"/>
</dbReference>
<dbReference type="PANTHER" id="PTHR43236:SF1">
    <property type="entry name" value="BLL7220 PROTEIN"/>
    <property type="match status" value="1"/>
</dbReference>
<dbReference type="RefSeq" id="WP_064908856.1">
    <property type="nucleotide sequence ID" value="NZ_PSZD01000004.1"/>
</dbReference>
<evidence type="ECO:0000313" key="4">
    <source>
        <dbReference type="Proteomes" id="UP000238356"/>
    </source>
</evidence>
<name>A0A2S6AAU7_9NOCA</name>
<reference evidence="3 4" key="1">
    <citation type="submission" date="2018-02" db="EMBL/GenBank/DDBJ databases">
        <title>8 Nocardia nova and 1 Nocardia cyriacigeorgica strain used for evolution to TMP-SMX.</title>
        <authorList>
            <person name="Mehta H."/>
            <person name="Weng J."/>
            <person name="Shamoo Y."/>
        </authorList>
    </citation>
    <scope>NUCLEOTIDE SEQUENCE [LARGE SCALE GENOMIC DNA]</scope>
    <source>
        <strain evidence="3 4">BAA2227</strain>
    </source>
</reference>
<evidence type="ECO:0000259" key="2">
    <source>
        <dbReference type="PROSITE" id="PS50943"/>
    </source>
</evidence>
<dbReference type="PROSITE" id="PS50943">
    <property type="entry name" value="HTH_CROC1"/>
    <property type="match status" value="1"/>
</dbReference>
<dbReference type="EMBL" id="PSZD01000004">
    <property type="protein sequence ID" value="PPJ30609.1"/>
    <property type="molecule type" value="Genomic_DNA"/>
</dbReference>
<keyword evidence="4" id="KW-1185">Reference proteome</keyword>
<dbReference type="InterPro" id="IPR010359">
    <property type="entry name" value="IrrE_HExxH"/>
</dbReference>
<dbReference type="InterPro" id="IPR001387">
    <property type="entry name" value="Cro/C1-type_HTH"/>
</dbReference>
<comment type="similarity">
    <text evidence="1">Belongs to the short-chain fatty acyl-CoA assimilation regulator (ScfR) family.</text>
</comment>
<dbReference type="InterPro" id="IPR010982">
    <property type="entry name" value="Lambda_DNA-bd_dom_sf"/>
</dbReference>
<evidence type="ECO:0000256" key="1">
    <source>
        <dbReference type="ARBA" id="ARBA00007227"/>
    </source>
</evidence>
<gene>
    <name evidence="3" type="ORF">C5F51_09130</name>
</gene>